<sequence length="158" mass="18408">MLRHRIFAWHRELQDVHHRLEKALEDARGAIRSGRRAHSLKPELRELRDFCYTFCSALGSHHRSEDSDFFPALLQQLPELEPTIARLSREHELLARLLTDFQLSLDDPRTSPHQLFLQINDIKAAMKAHFGFEEGSLNQALRTLDAPESDRNRMFGDI</sequence>
<protein>
    <submittedName>
        <fullName evidence="2">Hemerythrin domain-containing protein</fullName>
    </submittedName>
</protein>
<dbReference type="InterPro" id="IPR012312">
    <property type="entry name" value="Hemerythrin-like"/>
</dbReference>
<organism evidence="2 3">
    <name type="scientific">Nonomuraea composti</name>
    <dbReference type="NCBI Taxonomy" id="2720023"/>
    <lineage>
        <taxon>Bacteria</taxon>
        <taxon>Bacillati</taxon>
        <taxon>Actinomycetota</taxon>
        <taxon>Actinomycetes</taxon>
        <taxon>Streptosporangiales</taxon>
        <taxon>Streptosporangiaceae</taxon>
        <taxon>Nonomuraea</taxon>
    </lineage>
</organism>
<keyword evidence="3" id="KW-1185">Reference proteome</keyword>
<accession>A0ABX1B5H4</accession>
<proteinExistence type="predicted"/>
<dbReference type="Gene3D" id="1.20.120.520">
    <property type="entry name" value="nmb1532 protein domain like"/>
    <property type="match status" value="1"/>
</dbReference>
<evidence type="ECO:0000313" key="3">
    <source>
        <dbReference type="Proteomes" id="UP000696294"/>
    </source>
</evidence>
<dbReference type="Proteomes" id="UP000696294">
    <property type="component" value="Unassembled WGS sequence"/>
</dbReference>
<gene>
    <name evidence="2" type="ORF">HCN51_16340</name>
</gene>
<dbReference type="EMBL" id="JAATEP010000010">
    <property type="protein sequence ID" value="NJP91006.1"/>
    <property type="molecule type" value="Genomic_DNA"/>
</dbReference>
<evidence type="ECO:0000313" key="2">
    <source>
        <dbReference type="EMBL" id="NJP91006.1"/>
    </source>
</evidence>
<name>A0ABX1B5H4_9ACTN</name>
<comment type="caution">
    <text evidence="2">The sequence shown here is derived from an EMBL/GenBank/DDBJ whole genome shotgun (WGS) entry which is preliminary data.</text>
</comment>
<evidence type="ECO:0000259" key="1">
    <source>
        <dbReference type="Pfam" id="PF01814"/>
    </source>
</evidence>
<reference evidence="2 3" key="1">
    <citation type="submission" date="2020-03" db="EMBL/GenBank/DDBJ databases">
        <title>WGS of actinomycetes isolated from Thailand.</title>
        <authorList>
            <person name="Thawai C."/>
        </authorList>
    </citation>
    <scope>NUCLEOTIDE SEQUENCE [LARGE SCALE GENOMIC DNA]</scope>
    <source>
        <strain evidence="2 3">FMUSA5-5</strain>
    </source>
</reference>
<feature type="domain" description="Hemerythrin-like" evidence="1">
    <location>
        <begin position="12"/>
        <end position="138"/>
    </location>
</feature>
<dbReference type="RefSeq" id="WP_168010468.1">
    <property type="nucleotide sequence ID" value="NZ_JAATEP010000010.1"/>
</dbReference>
<dbReference type="Pfam" id="PF01814">
    <property type="entry name" value="Hemerythrin"/>
    <property type="match status" value="1"/>
</dbReference>